<comment type="caution">
    <text evidence="1">The sequence shown here is derived from an EMBL/GenBank/DDBJ whole genome shotgun (WGS) entry which is preliminary data.</text>
</comment>
<protein>
    <submittedName>
        <fullName evidence="1">Uncharacterized protein</fullName>
    </submittedName>
</protein>
<evidence type="ECO:0000313" key="1">
    <source>
        <dbReference type="EMBL" id="HIX59194.1"/>
    </source>
</evidence>
<reference evidence="1" key="2">
    <citation type="submission" date="2021-04" db="EMBL/GenBank/DDBJ databases">
        <authorList>
            <person name="Gilroy R."/>
        </authorList>
    </citation>
    <scope>NUCLEOTIDE SEQUENCE</scope>
    <source>
        <strain evidence="1">ChiSjej1B19-8411</strain>
    </source>
</reference>
<dbReference type="EMBL" id="DXEX01000130">
    <property type="protein sequence ID" value="HIX59194.1"/>
    <property type="molecule type" value="Genomic_DNA"/>
</dbReference>
<evidence type="ECO:0000313" key="2">
    <source>
        <dbReference type="Proteomes" id="UP000886817"/>
    </source>
</evidence>
<organism evidence="1 2">
    <name type="scientific">Candidatus Blautia gallistercoris</name>
    <dbReference type="NCBI Taxonomy" id="2838490"/>
    <lineage>
        <taxon>Bacteria</taxon>
        <taxon>Bacillati</taxon>
        <taxon>Bacillota</taxon>
        <taxon>Clostridia</taxon>
        <taxon>Lachnospirales</taxon>
        <taxon>Lachnospiraceae</taxon>
        <taxon>Blautia</taxon>
    </lineage>
</organism>
<proteinExistence type="predicted"/>
<name>A0A9D1WHS2_9FIRM</name>
<dbReference type="InterPro" id="IPR054274">
    <property type="entry name" value="DUF7005"/>
</dbReference>
<accession>A0A9D1WHS2</accession>
<reference evidence="1" key="1">
    <citation type="journal article" date="2021" name="PeerJ">
        <title>Extensive microbial diversity within the chicken gut microbiome revealed by metagenomics and culture.</title>
        <authorList>
            <person name="Gilroy R."/>
            <person name="Ravi A."/>
            <person name="Getino M."/>
            <person name="Pursley I."/>
            <person name="Horton D.L."/>
            <person name="Alikhan N.F."/>
            <person name="Baker D."/>
            <person name="Gharbi K."/>
            <person name="Hall N."/>
            <person name="Watson M."/>
            <person name="Adriaenssens E.M."/>
            <person name="Foster-Nyarko E."/>
            <person name="Jarju S."/>
            <person name="Secka A."/>
            <person name="Antonio M."/>
            <person name="Oren A."/>
            <person name="Chaudhuri R.R."/>
            <person name="La Ragione R."/>
            <person name="Hildebrand F."/>
            <person name="Pallen M.J."/>
        </authorList>
    </citation>
    <scope>NUCLEOTIDE SEQUENCE</scope>
    <source>
        <strain evidence="1">ChiSjej1B19-8411</strain>
    </source>
</reference>
<gene>
    <name evidence="1" type="ORF">IAA45_05705</name>
</gene>
<dbReference type="AlphaFoldDB" id="A0A9D1WHS2"/>
<sequence length="285" mass="33022">MKGKEVLRTLAKKYYGLYLPVEKGMSQSPWYRKYVLAGKPENTEELPGFTGSEQDEIFLFSTPAGEVEVIYLERREDFELFLQKLAYRCEPEPIRPDVGAMMISGVINWEKIESHKRKYLEKRNLDWKEEFRRFTSRPENFKDRVLILSGGPYSNYPAQKAGYTPEEWKKISIDIRMYHECTHYVCRNRWPEKKETVLDEVLADAVGLLGATGRYDRRLALEFLGVAEDGTYTGGRLGAYVSEDELPQRAAYALEISKKIENICKSEEKAGSDPFSITEAFYRTL</sequence>
<dbReference type="Proteomes" id="UP000886817">
    <property type="component" value="Unassembled WGS sequence"/>
</dbReference>
<dbReference type="Pfam" id="PF22541">
    <property type="entry name" value="DUF7005"/>
    <property type="match status" value="1"/>
</dbReference>